<accession>A0A8T3A6T0</accession>
<proteinExistence type="predicted"/>
<dbReference type="Proteomes" id="UP000829196">
    <property type="component" value="Unassembled WGS sequence"/>
</dbReference>
<feature type="compositionally biased region" description="Polar residues" evidence="1">
    <location>
        <begin position="40"/>
        <end position="64"/>
    </location>
</feature>
<dbReference type="AlphaFoldDB" id="A0A8T3A6T0"/>
<comment type="caution">
    <text evidence="2">The sequence shown here is derived from an EMBL/GenBank/DDBJ whole genome shotgun (WGS) entry which is preliminary data.</text>
</comment>
<dbReference type="OrthoDB" id="1736128at2759"/>
<name>A0A8T3A6T0_DENNO</name>
<feature type="compositionally biased region" description="Polar residues" evidence="1">
    <location>
        <begin position="77"/>
        <end position="93"/>
    </location>
</feature>
<sequence>MAGSLAAPSTQQAIRKAVVAEPPIRQPVSRDCREHEGKYDSTSSSDRSLQNSSKMTKNQSSSGRMSLEQPPDVRRLQNLQPQRMTPNLPTSAKSVLGSAIPIAQV</sequence>
<evidence type="ECO:0000313" key="2">
    <source>
        <dbReference type="EMBL" id="KAI0491684.1"/>
    </source>
</evidence>
<keyword evidence="3" id="KW-1185">Reference proteome</keyword>
<reference evidence="2" key="1">
    <citation type="journal article" date="2022" name="Front. Genet.">
        <title>Chromosome-Scale Assembly of the Dendrobium nobile Genome Provides Insights Into the Molecular Mechanism of the Biosynthesis of the Medicinal Active Ingredient of Dendrobium.</title>
        <authorList>
            <person name="Xu Q."/>
            <person name="Niu S.-C."/>
            <person name="Li K.-L."/>
            <person name="Zheng P.-J."/>
            <person name="Zhang X.-J."/>
            <person name="Jia Y."/>
            <person name="Liu Y."/>
            <person name="Niu Y.-X."/>
            <person name="Yu L.-H."/>
            <person name="Chen D.-F."/>
            <person name="Zhang G.-Q."/>
        </authorList>
    </citation>
    <scope>NUCLEOTIDE SEQUENCE</scope>
    <source>
        <tissue evidence="2">Leaf</tissue>
    </source>
</reference>
<protein>
    <submittedName>
        <fullName evidence="2">Uncharacterized protein</fullName>
    </submittedName>
</protein>
<feature type="compositionally biased region" description="Basic and acidic residues" evidence="1">
    <location>
        <begin position="28"/>
        <end position="39"/>
    </location>
</feature>
<dbReference type="EMBL" id="JAGYWB010000018">
    <property type="protein sequence ID" value="KAI0491684.1"/>
    <property type="molecule type" value="Genomic_DNA"/>
</dbReference>
<organism evidence="2 3">
    <name type="scientific">Dendrobium nobile</name>
    <name type="common">Orchid</name>
    <dbReference type="NCBI Taxonomy" id="94219"/>
    <lineage>
        <taxon>Eukaryota</taxon>
        <taxon>Viridiplantae</taxon>
        <taxon>Streptophyta</taxon>
        <taxon>Embryophyta</taxon>
        <taxon>Tracheophyta</taxon>
        <taxon>Spermatophyta</taxon>
        <taxon>Magnoliopsida</taxon>
        <taxon>Liliopsida</taxon>
        <taxon>Asparagales</taxon>
        <taxon>Orchidaceae</taxon>
        <taxon>Epidendroideae</taxon>
        <taxon>Malaxideae</taxon>
        <taxon>Dendrobiinae</taxon>
        <taxon>Dendrobium</taxon>
    </lineage>
</organism>
<gene>
    <name evidence="2" type="ORF">KFK09_025944</name>
</gene>
<evidence type="ECO:0000313" key="3">
    <source>
        <dbReference type="Proteomes" id="UP000829196"/>
    </source>
</evidence>
<evidence type="ECO:0000256" key="1">
    <source>
        <dbReference type="SAM" id="MobiDB-lite"/>
    </source>
</evidence>
<feature type="region of interest" description="Disordered" evidence="1">
    <location>
        <begin position="1"/>
        <end position="105"/>
    </location>
</feature>